<evidence type="ECO:0000313" key="3">
    <source>
        <dbReference type="Proteomes" id="UP000193920"/>
    </source>
</evidence>
<evidence type="ECO:0000256" key="1">
    <source>
        <dbReference type="SAM" id="Coils"/>
    </source>
</evidence>
<sequence length="1622" mass="189702">MVQFIYQIIINYYYDSRYCSIEEIVKEFIRNRKSIFGDKNKENTIIKRMDRYIKKLEKEIKKCDDEIVKYDGRSKSSIYSVSEQKKALTNKERIEKLKDKLKTKLYKTLVDEDKYSNNIEVTAENSRFELYNYDNNKIQFGIIGDAATLNLLEKLYPVDMNLHPNKQDKYKFNIILNDGAHFTEYEYASQLSNETNKYRISNLHKNCNSKKAKRLEGQVCKLCNNLQTKHDIDIDSPTISTLKMFKDMGLNSNILPFTSNINNINDLKLLYRDARTIDEVWNKIVKTYIDNNNFLNKEQSETFIRNFNDVINNYILIFTNSKYSDKYKSSEEINGIKLNNMLLSYFDAIDAHKNKYNEEIENLELYPFEEFDSKSQYHKEKFREVINKLSNIVGIDPDSIIRSDDPKSAVQNLCAKLSSIDTIDVDLYNELSDLKLNYELELGKNDKSSLNSELANMLYNTVAIKYLVDTDDEDILPSENNLNEINNNINLNNSNNKKSKFEEFTDSVAFMILAAGREKDYKLAREYDENGNLVPISIKISVNGEEKSISIKDIIPSLRNLNDDELEKKFEYLYELSSIYYSENFESYYSEEEKYAIFREHPMDTIRKSNALSHILKAYNIREDGSIEDANLSPNEISIHFSNKNDIDEKFVKFISEVDENELKNININDHEKLSNSFKNYWDETNMDKDMDSLYKSMAIYCVKNSKCRQYIRDNKDKLSFNIASYKTNDRNKEITNHTLIINNDENEETINVFTFKENNGKYEVDETNEYMKYDYKELSSFNIINKPSIIRVDDKEYVLKPGISLLAECEFEFEDSEGNPIKLDQYALANDKYKDLINDYTINEKYETSNKGKYNMNLVDSVIFDINRISNGIEVDNDAESSSMNQINQKLIFKRHQNEANEYGKFDENEIETMDRYSNYILKEELNNEGKGVLHLTDDDESITKYNRVKETMEINNRVKDIKNQQNGCMRNRNSPKCLKTSKVTKAHDVEGSLSKVLNIARKHDDSNNIKIKENEKVDISKPENLSKNSEKLVDTLKTTLDIYKKAVQISRMDKREYIIHLFEVVIGLIERYNKSSYLDHESIRDLNEESLKDMISILNSAVNEHDKKYPNEKLGKVIKIVDSKSIAESNSKFVNDKLHEIYDNIFDLLNDHNIDITNMGFIDNMNIDSKRFNDDRTFELNQLTEILNEFMISGSEKSRQEYKEKLLSIYDKLTEIEQIFDRENSDSNTFVNNSQMVYTLKESVINVLTNNGYLEDGDLQARLKTYKSTINGVNKSEIKSTNVLNLDHIISKVKIDDYILKNSKSTMYVKKYFDELKDRLYDDNGQEEVVGKINDVEKVINEKIESFNNYRTPEGHYEEANHLIELLNNYNELIATALSLDIDIGESNYIYINDITELSERLNHMRLKGFNKVLESLKQESPESFKIDKNKNVKKHFEERNAQGYGFGGVTEYEGRYEDFKAMMKDNIDSEFDAIVLFTDKITNKDQILEIKRSLNMGYKLTLHELSSDRDEEKVNTYNKLTSKRKIFNNLKNSSMKFLETDVQTENRLMGDVVAELHITDLDVEHTELEDIYGYIKGFLPNNRNIKNRSGVKKGLENMCLFKINEGIKYSANHPLKIKN</sequence>
<reference evidence="2 3" key="1">
    <citation type="submission" date="2016-08" db="EMBL/GenBank/DDBJ databases">
        <title>A Parts List for Fungal Cellulosomes Revealed by Comparative Genomics.</title>
        <authorList>
            <consortium name="DOE Joint Genome Institute"/>
            <person name="Haitjema C.H."/>
            <person name="Gilmore S.P."/>
            <person name="Henske J.K."/>
            <person name="Solomon K.V."/>
            <person name="De Groot R."/>
            <person name="Kuo A."/>
            <person name="Mondo S.J."/>
            <person name="Salamov A.A."/>
            <person name="Labutti K."/>
            <person name="Zhao Z."/>
            <person name="Chiniquy J."/>
            <person name="Barry K."/>
            <person name="Brewer H.M."/>
            <person name="Purvine S.O."/>
            <person name="Wright A.T."/>
            <person name="Boxma B."/>
            <person name="Van Alen T."/>
            <person name="Hackstein J.H."/>
            <person name="Baker S.E."/>
            <person name="Grigoriev I.V."/>
            <person name="O'Malley M.A."/>
        </authorList>
    </citation>
    <scope>NUCLEOTIDE SEQUENCE [LARGE SCALE GENOMIC DNA]</scope>
    <source>
        <strain evidence="2 3">G1</strain>
    </source>
</reference>
<comment type="caution">
    <text evidence="2">The sequence shown here is derived from an EMBL/GenBank/DDBJ whole genome shotgun (WGS) entry which is preliminary data.</text>
</comment>
<gene>
    <name evidence="2" type="ORF">LY90DRAFT_214456</name>
</gene>
<proteinExistence type="predicted"/>
<dbReference type="EMBL" id="MCOG01000469">
    <property type="protein sequence ID" value="ORY04053.1"/>
    <property type="molecule type" value="Genomic_DNA"/>
</dbReference>
<dbReference type="STRING" id="1754190.A0A1Y1Z184"/>
<feature type="coiled-coil region" evidence="1">
    <location>
        <begin position="46"/>
        <end position="104"/>
    </location>
</feature>
<protein>
    <submittedName>
        <fullName evidence="2">Uncharacterized protein</fullName>
    </submittedName>
</protein>
<evidence type="ECO:0000313" key="2">
    <source>
        <dbReference type="EMBL" id="ORY04053.1"/>
    </source>
</evidence>
<dbReference type="Proteomes" id="UP000193920">
    <property type="component" value="Unassembled WGS sequence"/>
</dbReference>
<organism evidence="2 3">
    <name type="scientific">Neocallimastix californiae</name>
    <dbReference type="NCBI Taxonomy" id="1754190"/>
    <lineage>
        <taxon>Eukaryota</taxon>
        <taxon>Fungi</taxon>
        <taxon>Fungi incertae sedis</taxon>
        <taxon>Chytridiomycota</taxon>
        <taxon>Chytridiomycota incertae sedis</taxon>
        <taxon>Neocallimastigomycetes</taxon>
        <taxon>Neocallimastigales</taxon>
        <taxon>Neocallimastigaceae</taxon>
        <taxon>Neocallimastix</taxon>
    </lineage>
</organism>
<name>A0A1Y1Z184_9FUNG</name>
<keyword evidence="1" id="KW-0175">Coiled coil</keyword>
<keyword evidence="3" id="KW-1185">Reference proteome</keyword>
<accession>A0A1Y1Z184</accession>